<name>A0A841J7C8_9SPHN</name>
<dbReference type="PROSITE" id="PS00372">
    <property type="entry name" value="PTS_EIIA_TYPE_2_HIS"/>
    <property type="match status" value="1"/>
</dbReference>
<sequence>MGVGSDAKPLSAIARSEMFKMNFQDLIVPQALSSGATLGSKKQLFQKLGDMAHNAYGLDAGAVYDRLMERERLGSTGFGGGIAIPHAKIDGLTRVYGLVLRLETPLAFDAVDDAPVDIIFSLLSPMDSGAEHLKTLARVSRYLRNAVNTARLRGAGSDEAMFALLTGDEARDAA</sequence>
<dbReference type="Proteomes" id="UP000552700">
    <property type="component" value="Unassembled WGS sequence"/>
</dbReference>
<keyword evidence="3" id="KW-1185">Reference proteome</keyword>
<evidence type="ECO:0000313" key="2">
    <source>
        <dbReference type="EMBL" id="MBB6124091.1"/>
    </source>
</evidence>
<dbReference type="Gene3D" id="3.40.930.10">
    <property type="entry name" value="Mannitol-specific EII, Chain A"/>
    <property type="match status" value="1"/>
</dbReference>
<evidence type="ECO:0000313" key="3">
    <source>
        <dbReference type="Proteomes" id="UP000552700"/>
    </source>
</evidence>
<dbReference type="CDD" id="cd00211">
    <property type="entry name" value="PTS_IIA_fru"/>
    <property type="match status" value="1"/>
</dbReference>
<comment type="caution">
    <text evidence="2">The sequence shown here is derived from an EMBL/GenBank/DDBJ whole genome shotgun (WGS) entry which is preliminary data.</text>
</comment>
<dbReference type="PANTHER" id="PTHR47738:SF1">
    <property type="entry name" value="NITROGEN REGULATORY PROTEIN"/>
    <property type="match status" value="1"/>
</dbReference>
<feature type="domain" description="PTS EIIA type-2" evidence="1">
    <location>
        <begin position="25"/>
        <end position="168"/>
    </location>
</feature>
<dbReference type="AlphaFoldDB" id="A0A841J7C8"/>
<dbReference type="PANTHER" id="PTHR47738">
    <property type="entry name" value="PTS SYSTEM FRUCTOSE-LIKE EIIA COMPONENT-RELATED"/>
    <property type="match status" value="1"/>
</dbReference>
<dbReference type="EMBL" id="JACIJP010000002">
    <property type="protein sequence ID" value="MBB6124091.1"/>
    <property type="molecule type" value="Genomic_DNA"/>
</dbReference>
<dbReference type="GO" id="GO:0030295">
    <property type="term" value="F:protein kinase activator activity"/>
    <property type="evidence" value="ECO:0007669"/>
    <property type="project" value="TreeGrafter"/>
</dbReference>
<proteinExistence type="predicted"/>
<accession>A0A841J7C8</accession>
<evidence type="ECO:0000259" key="1">
    <source>
        <dbReference type="PROSITE" id="PS51094"/>
    </source>
</evidence>
<dbReference type="SUPFAM" id="SSF55804">
    <property type="entry name" value="Phoshotransferase/anion transport protein"/>
    <property type="match status" value="1"/>
</dbReference>
<dbReference type="Pfam" id="PF00359">
    <property type="entry name" value="PTS_EIIA_2"/>
    <property type="match status" value="1"/>
</dbReference>
<dbReference type="PROSITE" id="PS51094">
    <property type="entry name" value="PTS_EIIA_TYPE_2"/>
    <property type="match status" value="1"/>
</dbReference>
<dbReference type="RefSeq" id="WP_425506237.1">
    <property type="nucleotide sequence ID" value="NZ_JACIJP010000002.1"/>
</dbReference>
<gene>
    <name evidence="2" type="ORF">FHS92_001820</name>
</gene>
<dbReference type="InterPro" id="IPR051541">
    <property type="entry name" value="PTS_SugarTrans_NitroReg"/>
</dbReference>
<dbReference type="InterPro" id="IPR002178">
    <property type="entry name" value="PTS_EIIA_type-2_dom"/>
</dbReference>
<dbReference type="InterPro" id="IPR016152">
    <property type="entry name" value="PTrfase/Anion_transptr"/>
</dbReference>
<organism evidence="2 3">
    <name type="scientific">Sphingobium subterraneum</name>
    <dbReference type="NCBI Taxonomy" id="627688"/>
    <lineage>
        <taxon>Bacteria</taxon>
        <taxon>Pseudomonadati</taxon>
        <taxon>Pseudomonadota</taxon>
        <taxon>Alphaproteobacteria</taxon>
        <taxon>Sphingomonadales</taxon>
        <taxon>Sphingomonadaceae</taxon>
        <taxon>Sphingobium</taxon>
    </lineage>
</organism>
<protein>
    <submittedName>
        <fullName evidence="2">PTS system nitrogen regulatory IIA component</fullName>
    </submittedName>
</protein>
<reference evidence="2 3" key="1">
    <citation type="submission" date="2020-08" db="EMBL/GenBank/DDBJ databases">
        <title>Genomic Encyclopedia of Type Strains, Phase IV (KMG-IV): sequencing the most valuable type-strain genomes for metagenomic binning, comparative biology and taxonomic classification.</title>
        <authorList>
            <person name="Goeker M."/>
        </authorList>
    </citation>
    <scope>NUCLEOTIDE SEQUENCE [LARGE SCALE GENOMIC DNA]</scope>
    <source>
        <strain evidence="2 3">DSM 102255</strain>
    </source>
</reference>